<proteinExistence type="predicted"/>
<gene>
    <name evidence="2" type="ORF">KZ820_08265</name>
</gene>
<dbReference type="SUPFAM" id="SSF53474">
    <property type="entry name" value="alpha/beta-Hydrolases"/>
    <property type="match status" value="1"/>
</dbReference>
<name>A0ABS7BM89_9SPHN</name>
<dbReference type="InterPro" id="IPR029058">
    <property type="entry name" value="AB_hydrolase_fold"/>
</dbReference>
<dbReference type="Proteomes" id="UP000759103">
    <property type="component" value="Unassembled WGS sequence"/>
</dbReference>
<protein>
    <submittedName>
        <fullName evidence="2">Virulence factor</fullName>
    </submittedName>
</protein>
<keyword evidence="3" id="KW-1185">Reference proteome</keyword>
<dbReference type="InterPro" id="IPR010333">
    <property type="entry name" value="VirJ"/>
</dbReference>
<accession>A0ABS7BM89</accession>
<feature type="domain" description="Bacterial virulence" evidence="1">
    <location>
        <begin position="59"/>
        <end position="245"/>
    </location>
</feature>
<evidence type="ECO:0000313" key="2">
    <source>
        <dbReference type="EMBL" id="MBW6530729.1"/>
    </source>
</evidence>
<dbReference type="Pfam" id="PF06057">
    <property type="entry name" value="VirJ"/>
    <property type="match status" value="1"/>
</dbReference>
<sequence>MTDFPVSPRRRNPLGVALALLAALGLVVLGYLGALGYYSPSMYRLVPAAAKPSPAQRGMVAVLFSGDSGFDAGMTPHIGRMLAAHGIPVFEINSLTAFREGRSPAEAAALVAEATRRALALPGAQRVLLVGQSFGADMLQYGASLLPLPLRARVPQLIFAVPGDTLLFRASPGGLFDGPPDRAALPSARSVDWAPVLCVHGATEANSLCPRWRQRNVRVVTLPGDHYLNHDPDRLCAALWQAVQQGR</sequence>
<dbReference type="Gene3D" id="3.40.50.1820">
    <property type="entry name" value="alpha/beta hydrolase"/>
    <property type="match status" value="1"/>
</dbReference>
<dbReference type="RefSeq" id="WP_219748191.1">
    <property type="nucleotide sequence ID" value="NZ_JAHXZN010000002.1"/>
</dbReference>
<dbReference type="EMBL" id="JAHXZN010000002">
    <property type="protein sequence ID" value="MBW6530729.1"/>
    <property type="molecule type" value="Genomic_DNA"/>
</dbReference>
<evidence type="ECO:0000259" key="1">
    <source>
        <dbReference type="Pfam" id="PF06057"/>
    </source>
</evidence>
<evidence type="ECO:0000313" key="3">
    <source>
        <dbReference type="Proteomes" id="UP000759103"/>
    </source>
</evidence>
<reference evidence="2 3" key="1">
    <citation type="submission" date="2021-07" db="EMBL/GenBank/DDBJ databases">
        <title>Sphingomonas sp.</title>
        <authorList>
            <person name="Feng G."/>
            <person name="Li J."/>
            <person name="Pan M."/>
        </authorList>
    </citation>
    <scope>NUCLEOTIDE SEQUENCE [LARGE SCALE GENOMIC DNA]</scope>
    <source>
        <strain evidence="2 3">RRHST34</strain>
    </source>
</reference>
<organism evidence="2 3">
    <name type="scientific">Sphingomonas citri</name>
    <dbReference type="NCBI Taxonomy" id="2862499"/>
    <lineage>
        <taxon>Bacteria</taxon>
        <taxon>Pseudomonadati</taxon>
        <taxon>Pseudomonadota</taxon>
        <taxon>Alphaproteobacteria</taxon>
        <taxon>Sphingomonadales</taxon>
        <taxon>Sphingomonadaceae</taxon>
        <taxon>Sphingomonas</taxon>
    </lineage>
</organism>
<comment type="caution">
    <text evidence="2">The sequence shown here is derived from an EMBL/GenBank/DDBJ whole genome shotgun (WGS) entry which is preliminary data.</text>
</comment>